<sequence length="77" mass="8009">MGLLGWLGTVWATRAGKGWARWLASGMLAVAACVAVSALTIQDINGEVGLAPLLGWLQVLPCVAGLAAVVLLWRRPA</sequence>
<proteinExistence type="predicted"/>
<evidence type="ECO:0000256" key="1">
    <source>
        <dbReference type="SAM" id="Phobius"/>
    </source>
</evidence>
<organism evidence="2 3">
    <name type="scientific">Nonomuraea mesophila</name>
    <dbReference type="NCBI Taxonomy" id="2530382"/>
    <lineage>
        <taxon>Bacteria</taxon>
        <taxon>Bacillati</taxon>
        <taxon>Actinomycetota</taxon>
        <taxon>Actinomycetes</taxon>
        <taxon>Streptosporangiales</taxon>
        <taxon>Streptosporangiaceae</taxon>
        <taxon>Nonomuraea</taxon>
    </lineage>
</organism>
<feature type="transmembrane region" description="Helical" evidence="1">
    <location>
        <begin position="53"/>
        <end position="73"/>
    </location>
</feature>
<keyword evidence="1" id="KW-0812">Transmembrane</keyword>
<comment type="caution">
    <text evidence="2">The sequence shown here is derived from an EMBL/GenBank/DDBJ whole genome shotgun (WGS) entry which is preliminary data.</text>
</comment>
<dbReference type="AlphaFoldDB" id="A0A4R5ET60"/>
<name>A0A4R5ET60_9ACTN</name>
<dbReference type="Proteomes" id="UP000295136">
    <property type="component" value="Unassembled WGS sequence"/>
</dbReference>
<dbReference type="EMBL" id="SMLD01000123">
    <property type="protein sequence ID" value="TDE38081.1"/>
    <property type="molecule type" value="Genomic_DNA"/>
</dbReference>
<gene>
    <name evidence="2" type="ORF">E1295_34095</name>
</gene>
<keyword evidence="1" id="KW-1133">Transmembrane helix</keyword>
<accession>A0A4R5ET60</accession>
<reference evidence="2 3" key="1">
    <citation type="submission" date="2019-03" db="EMBL/GenBank/DDBJ databases">
        <title>Draft genome sequences of novel Actinobacteria.</title>
        <authorList>
            <person name="Sahin N."/>
            <person name="Ay H."/>
            <person name="Saygin H."/>
        </authorList>
    </citation>
    <scope>NUCLEOTIDE SEQUENCE [LARGE SCALE GENOMIC DNA]</scope>
    <source>
        <strain evidence="2 3">6K102</strain>
    </source>
</reference>
<evidence type="ECO:0000313" key="3">
    <source>
        <dbReference type="Proteomes" id="UP000295136"/>
    </source>
</evidence>
<feature type="transmembrane region" description="Helical" evidence="1">
    <location>
        <begin position="22"/>
        <end position="41"/>
    </location>
</feature>
<keyword evidence="1" id="KW-0472">Membrane</keyword>
<keyword evidence="3" id="KW-1185">Reference proteome</keyword>
<protein>
    <submittedName>
        <fullName evidence="2">Uncharacterized protein</fullName>
    </submittedName>
</protein>
<evidence type="ECO:0000313" key="2">
    <source>
        <dbReference type="EMBL" id="TDE38081.1"/>
    </source>
</evidence>